<dbReference type="SUPFAM" id="SSF57716">
    <property type="entry name" value="Glucocorticoid receptor-like (DNA-binding domain)"/>
    <property type="match status" value="1"/>
</dbReference>
<dbReference type="PROSITE" id="PS00344">
    <property type="entry name" value="GATA_ZN_FINGER_1"/>
    <property type="match status" value="1"/>
</dbReference>
<keyword evidence="3 10" id="KW-0863">Zinc-finger</keyword>
<feature type="region of interest" description="Disordered" evidence="11">
    <location>
        <begin position="138"/>
        <end position="198"/>
    </location>
</feature>
<evidence type="ECO:0000256" key="11">
    <source>
        <dbReference type="SAM" id="MobiDB-lite"/>
    </source>
</evidence>
<evidence type="ECO:0000256" key="1">
    <source>
        <dbReference type="ARBA" id="ARBA00005694"/>
    </source>
</evidence>
<proteinExistence type="inferred from homology"/>
<dbReference type="InterPro" id="IPR051140">
    <property type="entry name" value="GATA_TF"/>
</dbReference>
<feature type="domain" description="GATA-type" evidence="12">
    <location>
        <begin position="239"/>
        <end position="275"/>
    </location>
</feature>
<dbReference type="GO" id="GO:0030154">
    <property type="term" value="P:cell differentiation"/>
    <property type="evidence" value="ECO:0007669"/>
    <property type="project" value="TreeGrafter"/>
</dbReference>
<dbReference type="GO" id="GO:0005634">
    <property type="term" value="C:nucleus"/>
    <property type="evidence" value="ECO:0007669"/>
    <property type="project" value="TreeGrafter"/>
</dbReference>
<dbReference type="PANTHER" id="PTHR45658">
    <property type="entry name" value="GATA TRANSCRIPTION FACTOR"/>
    <property type="match status" value="1"/>
</dbReference>
<feature type="compositionally biased region" description="Polar residues" evidence="11">
    <location>
        <begin position="769"/>
        <end position="786"/>
    </location>
</feature>
<dbReference type="FunFam" id="3.30.50.10:FF:000018">
    <property type="entry name" value="GATA transcription factor"/>
    <property type="match status" value="1"/>
</dbReference>
<evidence type="ECO:0000256" key="6">
    <source>
        <dbReference type="ARBA" id="ARBA00023125"/>
    </source>
</evidence>
<feature type="compositionally biased region" description="Basic residues" evidence="11">
    <location>
        <begin position="162"/>
        <end position="173"/>
    </location>
</feature>
<sequence>MEFCMETKALKSSLLRELALKSTQQAYFEDFLAFNTPAVVSSDQDFSVDCFLDFSNGEFKDGYAQEEEEEKDSLSASSQDRVNDDINYSSFADSFLTSELAVPTDDIAELEWVSHFVDDSLSDVSLLVPACREKLESHAKNRLEPEPKPSLSKTPVFFHSRVPSKARTKRSRPTGRTWSGSSNQTETPSSSASSTSSMPCLVSASSVQTADSLSWLSEPPMKKPKKRLAAQTSGLMASPQFQRRCSHCQVQKTPQWRTGPLGAKTLCNACGVRYKSGRLFPEYRPACSPTFSSEVHSNSHRKVLEMRKKKETGGPESRPPELYKLLSRVGEQYKLFSGLPADYEHAPSDMTRSEQHDPLVQLRVEAGPPGADGGGDVSMKVNQRSSMHHSETWDDVIILIFSYDNTTALLTRAVPSSRFAANKSFQFRKDRPICSHCGVSGHTVEKCYRVHGFPPGYKFNRGKNASPNVHQVSGPQLSITYEQCQQFLNMLKQDTSEQDPSINQVSSMQGENITNVADHMICSKSFFTTITAIVSKLVRLLDGQFALVTLVGTIKISEFLVLTNHLPSWKTIGVGEEVDGLYHLLHKPMSVIPKISVSVHSATFMQNDKFCVNFANNSLWHYRLGHPAELPFKMLSHFWGDCVLAAVHLINRIPTPILQNKSPYELLFKSSPLYSHLRVFGCLCYANTLLRNRHKFDIRAKPCIFLGYPYGMKVSAAESVLPLPVSMPESTLSIFDPLLPNSFPFSSTSISSSSSSDSNFTSPPSTSSDLATLPSNSLSTSHPGSTSDLATLSLSFSQSSRKSFRIKHSP</sequence>
<evidence type="ECO:0000256" key="2">
    <source>
        <dbReference type="ARBA" id="ARBA00022723"/>
    </source>
</evidence>
<reference evidence="13 14" key="1">
    <citation type="submission" date="2020-10" db="EMBL/GenBank/DDBJ databases">
        <title>Plant Genome Project.</title>
        <authorList>
            <person name="Zhang R.-G."/>
        </authorList>
    </citation>
    <scope>NUCLEOTIDE SEQUENCE [LARGE SCALE GENOMIC DNA]</scope>
    <source>
        <strain evidence="13">FAFU-HL-1</strain>
        <tissue evidence="13">Leaf</tissue>
    </source>
</reference>
<gene>
    <name evidence="13" type="ORF">SADUNF_Sadunf04G0115700</name>
</gene>
<evidence type="ECO:0000256" key="5">
    <source>
        <dbReference type="ARBA" id="ARBA00023015"/>
    </source>
</evidence>
<name>A0A835N407_9ROSI</name>
<evidence type="ECO:0000256" key="10">
    <source>
        <dbReference type="PROSITE-ProRule" id="PRU00094"/>
    </source>
</evidence>
<keyword evidence="14" id="KW-1185">Reference proteome</keyword>
<dbReference type="InterPro" id="IPR057670">
    <property type="entry name" value="SH3_retrovirus"/>
</dbReference>
<feature type="compositionally biased region" description="Low complexity" evidence="11">
    <location>
        <begin position="749"/>
        <end position="768"/>
    </location>
</feature>
<evidence type="ECO:0000313" key="14">
    <source>
        <dbReference type="Proteomes" id="UP000657918"/>
    </source>
</evidence>
<accession>A0A835N407</accession>
<dbReference type="PROSITE" id="PS50114">
    <property type="entry name" value="GATA_ZN_FINGER_2"/>
    <property type="match status" value="1"/>
</dbReference>
<feature type="region of interest" description="Disordered" evidence="11">
    <location>
        <begin position="749"/>
        <end position="786"/>
    </location>
</feature>
<comment type="similarity">
    <text evidence="1">Belongs to the type IV zinc-finger family. Class A subfamily.</text>
</comment>
<evidence type="ECO:0000256" key="7">
    <source>
        <dbReference type="ARBA" id="ARBA00023159"/>
    </source>
</evidence>
<evidence type="ECO:0000256" key="8">
    <source>
        <dbReference type="ARBA" id="ARBA00023163"/>
    </source>
</evidence>
<dbReference type="GO" id="GO:0006355">
    <property type="term" value="P:regulation of DNA-templated transcription"/>
    <property type="evidence" value="ECO:0007669"/>
    <property type="project" value="InterPro"/>
</dbReference>
<keyword evidence="8" id="KW-0804">Transcription</keyword>
<evidence type="ECO:0000256" key="4">
    <source>
        <dbReference type="ARBA" id="ARBA00022833"/>
    </source>
</evidence>
<evidence type="ECO:0000256" key="9">
    <source>
        <dbReference type="ARBA" id="ARBA00023242"/>
    </source>
</evidence>
<keyword evidence="7" id="KW-0010">Activator</keyword>
<keyword evidence="9" id="KW-0539">Nucleus</keyword>
<feature type="compositionally biased region" description="Low complexity" evidence="11">
    <location>
        <begin position="179"/>
        <end position="197"/>
    </location>
</feature>
<dbReference type="GO" id="GO:0043565">
    <property type="term" value="F:sequence-specific DNA binding"/>
    <property type="evidence" value="ECO:0007669"/>
    <property type="project" value="InterPro"/>
</dbReference>
<feature type="compositionally biased region" description="Basic and acidic residues" evidence="11">
    <location>
        <begin position="138"/>
        <end position="147"/>
    </location>
</feature>
<dbReference type="Pfam" id="PF00320">
    <property type="entry name" value="GATA"/>
    <property type="match status" value="1"/>
</dbReference>
<keyword evidence="4" id="KW-0862">Zinc</keyword>
<evidence type="ECO:0000256" key="3">
    <source>
        <dbReference type="ARBA" id="ARBA00022771"/>
    </source>
</evidence>
<evidence type="ECO:0000259" key="12">
    <source>
        <dbReference type="PROSITE" id="PS50114"/>
    </source>
</evidence>
<dbReference type="CDD" id="cd00202">
    <property type="entry name" value="ZnF_GATA"/>
    <property type="match status" value="1"/>
</dbReference>
<dbReference type="Proteomes" id="UP000657918">
    <property type="component" value="Chromosome 4"/>
</dbReference>
<dbReference type="OrthoDB" id="2162994at2759"/>
<dbReference type="SMART" id="SM00401">
    <property type="entry name" value="ZnF_GATA"/>
    <property type="match status" value="1"/>
</dbReference>
<dbReference type="EMBL" id="JADGMS010000004">
    <property type="protein sequence ID" value="KAF9684413.1"/>
    <property type="molecule type" value="Genomic_DNA"/>
</dbReference>
<dbReference type="InterPro" id="IPR000679">
    <property type="entry name" value="Znf_GATA"/>
</dbReference>
<comment type="caution">
    <text evidence="13">The sequence shown here is derived from an EMBL/GenBank/DDBJ whole genome shotgun (WGS) entry which is preliminary data.</text>
</comment>
<dbReference type="Gene3D" id="3.30.50.10">
    <property type="entry name" value="Erythroid Transcription Factor GATA-1, subunit A"/>
    <property type="match status" value="1"/>
</dbReference>
<protein>
    <recommendedName>
        <fullName evidence="12">GATA-type domain-containing protein</fullName>
    </recommendedName>
</protein>
<keyword evidence="6" id="KW-0238">DNA-binding</keyword>
<keyword evidence="2" id="KW-0479">Metal-binding</keyword>
<dbReference type="AlphaFoldDB" id="A0A835N407"/>
<dbReference type="SUPFAM" id="SSF53098">
    <property type="entry name" value="Ribonuclease H-like"/>
    <property type="match status" value="1"/>
</dbReference>
<evidence type="ECO:0000313" key="13">
    <source>
        <dbReference type="EMBL" id="KAF9684413.1"/>
    </source>
</evidence>
<dbReference type="GO" id="GO:0008270">
    <property type="term" value="F:zinc ion binding"/>
    <property type="evidence" value="ECO:0007669"/>
    <property type="project" value="UniProtKB-KW"/>
</dbReference>
<dbReference type="Pfam" id="PF25597">
    <property type="entry name" value="SH3_retrovirus"/>
    <property type="match status" value="1"/>
</dbReference>
<dbReference type="InterPro" id="IPR013088">
    <property type="entry name" value="Znf_NHR/GATA"/>
</dbReference>
<organism evidence="13 14">
    <name type="scientific">Salix dunnii</name>
    <dbReference type="NCBI Taxonomy" id="1413687"/>
    <lineage>
        <taxon>Eukaryota</taxon>
        <taxon>Viridiplantae</taxon>
        <taxon>Streptophyta</taxon>
        <taxon>Embryophyta</taxon>
        <taxon>Tracheophyta</taxon>
        <taxon>Spermatophyta</taxon>
        <taxon>Magnoliopsida</taxon>
        <taxon>eudicotyledons</taxon>
        <taxon>Gunneridae</taxon>
        <taxon>Pentapetalae</taxon>
        <taxon>rosids</taxon>
        <taxon>fabids</taxon>
        <taxon>Malpighiales</taxon>
        <taxon>Salicaceae</taxon>
        <taxon>Saliceae</taxon>
        <taxon>Salix</taxon>
    </lineage>
</organism>
<dbReference type="InterPro" id="IPR012337">
    <property type="entry name" value="RNaseH-like_sf"/>
</dbReference>
<keyword evidence="5" id="KW-0805">Transcription regulation</keyword>
<dbReference type="PANTHER" id="PTHR45658:SF41">
    <property type="entry name" value="GATA TRANSCRIPTION FACTOR 3"/>
    <property type="match status" value="1"/>
</dbReference>